<accession>A0A550CU97</accession>
<sequence>MKADKAVMSEEIDPFIQQIAARMRPYDIIQNHLDDVWLPDVNSRMPQQFRSFIEDLKIPVVLERPSLLLHELGQMDKIDPSLESRIQEVFKHDRILVNTSGAGKTRLLLEGLCRYWGLYFVATKAGDRSSSALGSADMSEAIDDYLPDGLSRDGLTFAQEIFDEESAQSQQTEDFPASPPRQTPSPPHNRHDAHAGAKGPLPPHAPLSMNRAVAKFYLSTVLLARLLLFKCFLTVSRECFRQLNSQQGFDAEQYWRDCKKAWLLVQLKPSYLVNDTTDPFALLSRRLHPLRQQYVSSLIADTLHEVQALLAHSTTRTYERRYLVLDEAQYAAYKWPRAFRCKDDTKARPVFREILCSWSKVLAHHNRFYFVCAGNAVAPEVADDSFASAFQKESAQADILHAMGVFDDVQYIEKYARRYLPPSYADGHEGKRLMRRIVTWLRGRPRLVANYMAQLMTNGYQNPHVVLNRYIFKFSEPPKFTGSTPSPHILNADGDEVDLAHGFSPSDSAAFAVQSMSVHVSGRRYPWDIEYLHKYYSGKMATLLRIVVNVMIRSAMPPAGSIGNDEAQFVQQGIAWFNSDGQAVVDEPLILLTLLRWFDRQKYRMPQNAPVFESTYSQVAHNVQITDPKHNGFEEYLALVLVDFVFSKGRKLSDIFDFTGSSTPSFADWDATLVGMFKPDGGSSAVDIAEYEHDRLRRPSFAFGFNSDGFEKNLAWLRHEVGYQAILFPDNFMGPDLIFVLRLQKAGEDDAYIWCALQAKGRETPADVAHAVKTVTPLYFHSGSSEKGTKKSQHQKAYRTELQALPGRHPDAGKHGVLRVVASYPFDLELTEKKVGKELWDNAKHGPLAKLNMDLLNRLTKNMSPKHTLQNWRDKKSWDYSKGGDVGVKRKLGDNTD</sequence>
<evidence type="ECO:0000256" key="1">
    <source>
        <dbReference type="SAM" id="MobiDB-lite"/>
    </source>
</evidence>
<gene>
    <name evidence="2" type="ORF">BD626DRAFT_114996</name>
</gene>
<protein>
    <submittedName>
        <fullName evidence="2">Uncharacterized protein</fullName>
    </submittedName>
</protein>
<feature type="region of interest" description="Disordered" evidence="1">
    <location>
        <begin position="168"/>
        <end position="202"/>
    </location>
</feature>
<proteinExistence type="predicted"/>
<evidence type="ECO:0000313" key="3">
    <source>
        <dbReference type="Proteomes" id="UP000320762"/>
    </source>
</evidence>
<comment type="caution">
    <text evidence="2">The sequence shown here is derived from an EMBL/GenBank/DDBJ whole genome shotgun (WGS) entry which is preliminary data.</text>
</comment>
<dbReference type="EMBL" id="VDMD01000002">
    <property type="protein sequence ID" value="TRM68364.1"/>
    <property type="molecule type" value="Genomic_DNA"/>
</dbReference>
<dbReference type="Proteomes" id="UP000320762">
    <property type="component" value="Unassembled WGS sequence"/>
</dbReference>
<feature type="compositionally biased region" description="Basic and acidic residues" evidence="1">
    <location>
        <begin position="887"/>
        <end position="897"/>
    </location>
</feature>
<feature type="region of interest" description="Disordered" evidence="1">
    <location>
        <begin position="878"/>
        <end position="897"/>
    </location>
</feature>
<evidence type="ECO:0000313" key="2">
    <source>
        <dbReference type="EMBL" id="TRM68364.1"/>
    </source>
</evidence>
<keyword evidence="3" id="KW-1185">Reference proteome</keyword>
<name>A0A550CU97_9AGAR</name>
<organism evidence="2 3">
    <name type="scientific">Schizophyllum amplum</name>
    <dbReference type="NCBI Taxonomy" id="97359"/>
    <lineage>
        <taxon>Eukaryota</taxon>
        <taxon>Fungi</taxon>
        <taxon>Dikarya</taxon>
        <taxon>Basidiomycota</taxon>
        <taxon>Agaricomycotina</taxon>
        <taxon>Agaricomycetes</taxon>
        <taxon>Agaricomycetidae</taxon>
        <taxon>Agaricales</taxon>
        <taxon>Schizophyllaceae</taxon>
        <taxon>Schizophyllum</taxon>
    </lineage>
</organism>
<dbReference type="OrthoDB" id="2393824at2759"/>
<dbReference type="AlphaFoldDB" id="A0A550CU97"/>
<feature type="compositionally biased region" description="Pro residues" evidence="1">
    <location>
        <begin position="177"/>
        <end position="187"/>
    </location>
</feature>
<reference evidence="2 3" key="1">
    <citation type="journal article" date="2019" name="New Phytol.">
        <title>Comparative genomics reveals unique wood-decay strategies and fruiting body development in the Schizophyllaceae.</title>
        <authorList>
            <person name="Almasi E."/>
            <person name="Sahu N."/>
            <person name="Krizsan K."/>
            <person name="Balint B."/>
            <person name="Kovacs G.M."/>
            <person name="Kiss B."/>
            <person name="Cseklye J."/>
            <person name="Drula E."/>
            <person name="Henrissat B."/>
            <person name="Nagy I."/>
            <person name="Chovatia M."/>
            <person name="Adam C."/>
            <person name="LaButti K."/>
            <person name="Lipzen A."/>
            <person name="Riley R."/>
            <person name="Grigoriev I.V."/>
            <person name="Nagy L.G."/>
        </authorList>
    </citation>
    <scope>NUCLEOTIDE SEQUENCE [LARGE SCALE GENOMIC DNA]</scope>
    <source>
        <strain evidence="2 3">NL-1724</strain>
    </source>
</reference>